<dbReference type="Pfam" id="PF00589">
    <property type="entry name" value="Phage_integrase"/>
    <property type="match status" value="1"/>
</dbReference>
<name>A0A1H1JMT6_9BURK</name>
<keyword evidence="1" id="KW-0229">DNA integration</keyword>
<accession>A0A1H1JMT6</accession>
<protein>
    <submittedName>
        <fullName evidence="5">Phage integrase family protein</fullName>
    </submittedName>
</protein>
<dbReference type="InterPro" id="IPR013762">
    <property type="entry name" value="Integrase-like_cat_sf"/>
</dbReference>
<evidence type="ECO:0000256" key="1">
    <source>
        <dbReference type="ARBA" id="ARBA00022908"/>
    </source>
</evidence>
<keyword evidence="2" id="KW-0233">DNA recombination</keyword>
<gene>
    <name evidence="5" type="ORF">SAMN05443245_6892</name>
</gene>
<dbReference type="AlphaFoldDB" id="A0A1H1JMT6"/>
<dbReference type="GO" id="GO:0003677">
    <property type="term" value="F:DNA binding"/>
    <property type="evidence" value="ECO:0007669"/>
    <property type="project" value="InterPro"/>
</dbReference>
<evidence type="ECO:0000313" key="5">
    <source>
        <dbReference type="EMBL" id="SDR51314.1"/>
    </source>
</evidence>
<evidence type="ECO:0000256" key="2">
    <source>
        <dbReference type="ARBA" id="ARBA00023172"/>
    </source>
</evidence>
<dbReference type="OrthoDB" id="5297095at2"/>
<dbReference type="Gene3D" id="1.10.443.10">
    <property type="entry name" value="Intergrase catalytic core"/>
    <property type="match status" value="1"/>
</dbReference>
<organism evidence="5 6">
    <name type="scientific">Paraburkholderia fungorum</name>
    <dbReference type="NCBI Taxonomy" id="134537"/>
    <lineage>
        <taxon>Bacteria</taxon>
        <taxon>Pseudomonadati</taxon>
        <taxon>Pseudomonadota</taxon>
        <taxon>Betaproteobacteria</taxon>
        <taxon>Burkholderiales</taxon>
        <taxon>Burkholderiaceae</taxon>
        <taxon>Paraburkholderia</taxon>
    </lineage>
</organism>
<dbReference type="SUPFAM" id="SSF56349">
    <property type="entry name" value="DNA breaking-rejoining enzymes"/>
    <property type="match status" value="1"/>
</dbReference>
<dbReference type="InterPro" id="IPR002104">
    <property type="entry name" value="Integrase_catalytic"/>
</dbReference>
<dbReference type="PANTHER" id="PTHR30349:SF82">
    <property type="entry name" value="INTEGRASE_RECOMBINASE YOEC-RELATED"/>
    <property type="match status" value="1"/>
</dbReference>
<evidence type="ECO:0000313" key="6">
    <source>
        <dbReference type="Proteomes" id="UP000183487"/>
    </source>
</evidence>
<sequence length="208" mass="23752">MKTLKSSGARRVPWNKGRLTGQKPPLKLREIWAIRTRLQMSSNARELALFNLAIDSKLRACDLTRLQVQDVYMGGHVVARATFMQQKTHRPVQFEITEQTRQSVAAWISARGLTPADYLFPSRLHASAHISTRQYARIVHRWVASIGLDDTAYGTHTMRRTKASLIYRRTKNLRAVQLLLGHTKIESTVRYLGIEVDDALEMAEQTEV</sequence>
<evidence type="ECO:0000256" key="3">
    <source>
        <dbReference type="SAM" id="MobiDB-lite"/>
    </source>
</evidence>
<dbReference type="PROSITE" id="PS51898">
    <property type="entry name" value="TYR_RECOMBINASE"/>
    <property type="match status" value="1"/>
</dbReference>
<dbReference type="Proteomes" id="UP000183487">
    <property type="component" value="Unassembled WGS sequence"/>
</dbReference>
<dbReference type="EMBL" id="FNKP01000003">
    <property type="protein sequence ID" value="SDR51314.1"/>
    <property type="molecule type" value="Genomic_DNA"/>
</dbReference>
<feature type="region of interest" description="Disordered" evidence="3">
    <location>
        <begin position="1"/>
        <end position="21"/>
    </location>
</feature>
<dbReference type="InterPro" id="IPR011010">
    <property type="entry name" value="DNA_brk_join_enz"/>
</dbReference>
<dbReference type="GO" id="GO:0015074">
    <property type="term" value="P:DNA integration"/>
    <property type="evidence" value="ECO:0007669"/>
    <property type="project" value="UniProtKB-KW"/>
</dbReference>
<proteinExistence type="predicted"/>
<dbReference type="InterPro" id="IPR050090">
    <property type="entry name" value="Tyrosine_recombinase_XerCD"/>
</dbReference>
<dbReference type="RefSeq" id="WP_074772254.1">
    <property type="nucleotide sequence ID" value="NZ_FNKP01000003.1"/>
</dbReference>
<feature type="domain" description="Tyr recombinase" evidence="4">
    <location>
        <begin position="21"/>
        <end position="207"/>
    </location>
</feature>
<reference evidence="6" key="1">
    <citation type="submission" date="2016-10" db="EMBL/GenBank/DDBJ databases">
        <authorList>
            <person name="Varghese N."/>
        </authorList>
    </citation>
    <scope>NUCLEOTIDE SEQUENCE [LARGE SCALE GENOMIC DNA]</scope>
    <source>
        <strain evidence="6">GAS106B</strain>
    </source>
</reference>
<dbReference type="GO" id="GO:0006310">
    <property type="term" value="P:DNA recombination"/>
    <property type="evidence" value="ECO:0007669"/>
    <property type="project" value="UniProtKB-KW"/>
</dbReference>
<dbReference type="PANTHER" id="PTHR30349">
    <property type="entry name" value="PHAGE INTEGRASE-RELATED"/>
    <property type="match status" value="1"/>
</dbReference>
<keyword evidence="6" id="KW-1185">Reference proteome</keyword>
<evidence type="ECO:0000259" key="4">
    <source>
        <dbReference type="PROSITE" id="PS51898"/>
    </source>
</evidence>